<reference evidence="3" key="1">
    <citation type="submission" date="2015-06" db="EMBL/GenBank/DDBJ databases">
        <authorList>
            <person name="Bertelli C."/>
        </authorList>
    </citation>
    <scope>NUCLEOTIDE SEQUENCE [LARGE SCALE GENOMIC DNA]</scope>
    <source>
        <strain evidence="3">CRIB-30</strain>
    </source>
</reference>
<keyword evidence="1" id="KW-0175">Coiled coil</keyword>
<dbReference type="Proteomes" id="UP000220251">
    <property type="component" value="Unassembled WGS sequence"/>
</dbReference>
<name>A0A0H5DQT3_9BACT</name>
<gene>
    <name evidence="2" type="ORF">ELAC_0609</name>
</gene>
<dbReference type="AlphaFoldDB" id="A0A0H5DQT3"/>
<evidence type="ECO:0000313" key="2">
    <source>
        <dbReference type="EMBL" id="CRX37964.1"/>
    </source>
</evidence>
<evidence type="ECO:0000313" key="3">
    <source>
        <dbReference type="Proteomes" id="UP000220251"/>
    </source>
</evidence>
<evidence type="ECO:0000256" key="1">
    <source>
        <dbReference type="SAM" id="Coils"/>
    </source>
</evidence>
<organism evidence="2 3">
    <name type="scientific">Estrella lausannensis</name>
    <dbReference type="NCBI Taxonomy" id="483423"/>
    <lineage>
        <taxon>Bacteria</taxon>
        <taxon>Pseudomonadati</taxon>
        <taxon>Chlamydiota</taxon>
        <taxon>Chlamydiia</taxon>
        <taxon>Parachlamydiales</taxon>
        <taxon>Candidatus Criblamydiaceae</taxon>
        <taxon>Estrella</taxon>
    </lineage>
</organism>
<proteinExistence type="predicted"/>
<accession>A0A0H5DQT3</accession>
<sequence>MSYYLKLEVKEFEKRIRELERILGRKTLENEILKEAVRIGWKNNWSHGSHFKSLKI</sequence>
<dbReference type="EMBL" id="CWGJ01000011">
    <property type="protein sequence ID" value="CRX37964.1"/>
    <property type="molecule type" value="Genomic_DNA"/>
</dbReference>
<keyword evidence="3" id="KW-1185">Reference proteome</keyword>
<feature type="coiled-coil region" evidence="1">
    <location>
        <begin position="9"/>
        <end position="36"/>
    </location>
</feature>
<protein>
    <submittedName>
        <fullName evidence="2">Transposase</fullName>
    </submittedName>
</protein>